<protein>
    <submittedName>
        <fullName evidence="2">Uncharacterized protein</fullName>
    </submittedName>
</protein>
<feature type="transmembrane region" description="Helical" evidence="1">
    <location>
        <begin position="138"/>
        <end position="163"/>
    </location>
</feature>
<accession>A0A7S0ZCR5</accession>
<feature type="transmembrane region" description="Helical" evidence="1">
    <location>
        <begin position="12"/>
        <end position="32"/>
    </location>
</feature>
<proteinExistence type="predicted"/>
<dbReference type="AlphaFoldDB" id="A0A7S0ZCR5"/>
<dbReference type="EMBL" id="HBFP01003057">
    <property type="protein sequence ID" value="CAD8817785.1"/>
    <property type="molecule type" value="Transcribed_RNA"/>
</dbReference>
<name>A0A7S0ZCR5_9RHOD</name>
<feature type="transmembrane region" description="Helical" evidence="1">
    <location>
        <begin position="87"/>
        <end position="109"/>
    </location>
</feature>
<keyword evidence="1" id="KW-1133">Transmembrane helix</keyword>
<sequence length="182" mass="20950">MDRSRDWENSIGVLFWVVLGIEFISVVIHSTGGKCIPFNTILRNLIHPVLTHFSSVQAQTSHSNPKTFHFLDLFNTINLSNLLSRQFYYGVGGYFVVVIIVPSFIAMCLNLNSMEYYQMTFALARSALMWVFSSARGLSFALDSICVEVITLSNFILVCECYFRQRYMHSRQLQRLQHTKSD</sequence>
<keyword evidence="1" id="KW-0812">Transmembrane</keyword>
<keyword evidence="1" id="KW-0472">Membrane</keyword>
<evidence type="ECO:0000256" key="1">
    <source>
        <dbReference type="SAM" id="Phobius"/>
    </source>
</evidence>
<gene>
    <name evidence="2" type="ORF">TOLI1172_LOCUS2174</name>
</gene>
<evidence type="ECO:0000313" key="2">
    <source>
        <dbReference type="EMBL" id="CAD8817785.1"/>
    </source>
</evidence>
<organism evidence="2">
    <name type="scientific">Timspurckia oligopyrenoides</name>
    <dbReference type="NCBI Taxonomy" id="708627"/>
    <lineage>
        <taxon>Eukaryota</taxon>
        <taxon>Rhodophyta</taxon>
        <taxon>Bangiophyceae</taxon>
        <taxon>Porphyridiales</taxon>
        <taxon>Porphyridiaceae</taxon>
        <taxon>Timspurckia</taxon>
    </lineage>
</organism>
<reference evidence="2" key="1">
    <citation type="submission" date="2021-01" db="EMBL/GenBank/DDBJ databases">
        <authorList>
            <person name="Corre E."/>
            <person name="Pelletier E."/>
            <person name="Niang G."/>
            <person name="Scheremetjew M."/>
            <person name="Finn R."/>
            <person name="Kale V."/>
            <person name="Holt S."/>
            <person name="Cochrane G."/>
            <person name="Meng A."/>
            <person name="Brown T."/>
            <person name="Cohen L."/>
        </authorList>
    </citation>
    <scope>NUCLEOTIDE SEQUENCE</scope>
    <source>
        <strain evidence="2">CCMP3278</strain>
    </source>
</reference>